<accession>A0A7C4JKB3</accession>
<dbReference type="EMBL" id="DTBD01000070">
    <property type="protein sequence ID" value="HGQ65084.1"/>
    <property type="molecule type" value="Genomic_DNA"/>
</dbReference>
<evidence type="ECO:0000313" key="1">
    <source>
        <dbReference type="EMBL" id="HGQ36564.1"/>
    </source>
</evidence>
<dbReference type="SUPFAM" id="SSF52743">
    <property type="entry name" value="Subtilisin-like"/>
    <property type="match status" value="1"/>
</dbReference>
<protein>
    <submittedName>
        <fullName evidence="2">Uncharacterized protein</fullName>
    </submittedName>
</protein>
<dbReference type="GO" id="GO:0006508">
    <property type="term" value="P:proteolysis"/>
    <property type="evidence" value="ECO:0007669"/>
    <property type="project" value="InterPro"/>
</dbReference>
<dbReference type="Gene3D" id="3.40.50.200">
    <property type="entry name" value="Peptidase S8/S53 domain"/>
    <property type="match status" value="1"/>
</dbReference>
<organism evidence="2">
    <name type="scientific">Ignisphaera aggregans</name>
    <dbReference type="NCBI Taxonomy" id="334771"/>
    <lineage>
        <taxon>Archaea</taxon>
        <taxon>Thermoproteota</taxon>
        <taxon>Thermoprotei</taxon>
        <taxon>Desulfurococcales</taxon>
        <taxon>Desulfurococcaceae</taxon>
        <taxon>Ignisphaera</taxon>
    </lineage>
</organism>
<proteinExistence type="predicted"/>
<sequence>MGFSVIDVAPKSILYAVKVLSSSGSSYMSDIVKRMVEATKGSDKIYGTTKNSDIILMSLCDQPQQHCIML</sequence>
<gene>
    <name evidence="2" type="ORF">ENU08_07565</name>
    <name evidence="1" type="ORF">ENU41_07845</name>
</gene>
<comment type="caution">
    <text evidence="2">The sequence shown here is derived from an EMBL/GenBank/DDBJ whole genome shotgun (WGS) entry which is preliminary data.</text>
</comment>
<dbReference type="InterPro" id="IPR036852">
    <property type="entry name" value="Peptidase_S8/S53_dom_sf"/>
</dbReference>
<evidence type="ECO:0000313" key="2">
    <source>
        <dbReference type="EMBL" id="HGQ65084.1"/>
    </source>
</evidence>
<reference evidence="2" key="1">
    <citation type="journal article" date="2020" name="mSystems">
        <title>Genome- and Community-Level Interaction Insights into Carbon Utilization and Element Cycling Functions of Hydrothermarchaeota in Hydrothermal Sediment.</title>
        <authorList>
            <person name="Zhou Z."/>
            <person name="Liu Y."/>
            <person name="Xu W."/>
            <person name="Pan J."/>
            <person name="Luo Z.H."/>
            <person name="Li M."/>
        </authorList>
    </citation>
    <scope>NUCLEOTIDE SEQUENCE [LARGE SCALE GENOMIC DNA]</scope>
    <source>
        <strain evidence="2">SpSt-637</strain>
        <strain evidence="1">SpSt-667</strain>
    </source>
</reference>
<dbReference type="EMBL" id="DTCK01000042">
    <property type="protein sequence ID" value="HGQ36564.1"/>
    <property type="molecule type" value="Genomic_DNA"/>
</dbReference>
<dbReference type="AlphaFoldDB" id="A0A7C4JKB3"/>
<name>A0A7C4JKB3_9CREN</name>
<dbReference type="GO" id="GO:0004252">
    <property type="term" value="F:serine-type endopeptidase activity"/>
    <property type="evidence" value="ECO:0007669"/>
    <property type="project" value="InterPro"/>
</dbReference>